<evidence type="ECO:0000256" key="5">
    <source>
        <dbReference type="ARBA" id="ARBA00022777"/>
    </source>
</evidence>
<organism evidence="10 12">
    <name type="scientific">Enterococcus avium</name>
    <name type="common">Streptococcus avium</name>
    <dbReference type="NCBI Taxonomy" id="33945"/>
    <lineage>
        <taxon>Bacteria</taxon>
        <taxon>Bacillati</taxon>
        <taxon>Bacillota</taxon>
        <taxon>Bacilli</taxon>
        <taxon>Lactobacillales</taxon>
        <taxon>Enterococcaceae</taxon>
        <taxon>Enterococcus</taxon>
    </lineage>
</organism>
<proteinExistence type="predicted"/>
<protein>
    <recommendedName>
        <fullName evidence="3">phosphoenolpyruvate--glycerone phosphotransferase</fullName>
        <ecNumber evidence="3">2.7.1.121</ecNumber>
    </recommendedName>
</protein>
<evidence type="ECO:0000259" key="9">
    <source>
        <dbReference type="PROSITE" id="PS51480"/>
    </source>
</evidence>
<dbReference type="Proteomes" id="UP000316316">
    <property type="component" value="Unassembled WGS sequence"/>
</dbReference>
<gene>
    <name evidence="10" type="primary">dhaL</name>
    <name evidence="11" type="ORF">AUF17_05380</name>
    <name evidence="10" type="ORF">EK398_13990</name>
</gene>
<name>A0A437UQF2_ENTAV</name>
<evidence type="ECO:0000313" key="13">
    <source>
        <dbReference type="Proteomes" id="UP000316316"/>
    </source>
</evidence>
<comment type="caution">
    <text evidence="10">The sequence shown here is derived from an EMBL/GenBank/DDBJ whole genome shotgun (WGS) entry which is preliminary data.</text>
</comment>
<dbReference type="GO" id="GO:0005829">
    <property type="term" value="C:cytosol"/>
    <property type="evidence" value="ECO:0007669"/>
    <property type="project" value="TreeGrafter"/>
</dbReference>
<evidence type="ECO:0000256" key="4">
    <source>
        <dbReference type="ARBA" id="ARBA00022679"/>
    </source>
</evidence>
<dbReference type="FunFam" id="1.25.40.340:FF:000002">
    <property type="entry name" value="Dihydroxyacetone kinase, L subunit"/>
    <property type="match status" value="1"/>
</dbReference>
<dbReference type="SUPFAM" id="SSF101473">
    <property type="entry name" value="DhaL-like"/>
    <property type="match status" value="1"/>
</dbReference>
<dbReference type="PANTHER" id="PTHR28629">
    <property type="entry name" value="TRIOKINASE/FMN CYCLASE"/>
    <property type="match status" value="1"/>
</dbReference>
<dbReference type="InterPro" id="IPR012737">
    <property type="entry name" value="DhaK_L_YcgS"/>
</dbReference>
<dbReference type="InterPro" id="IPR050861">
    <property type="entry name" value="Dihydroxyacetone_Kinase"/>
</dbReference>
<dbReference type="EMBL" id="RYZS01000001">
    <property type="protein sequence ID" value="RVU95861.1"/>
    <property type="molecule type" value="Genomic_DNA"/>
</dbReference>
<evidence type="ECO:0000256" key="8">
    <source>
        <dbReference type="ARBA" id="ARBA00055771"/>
    </source>
</evidence>
<evidence type="ECO:0000256" key="1">
    <source>
        <dbReference type="ARBA" id="ARBA00001113"/>
    </source>
</evidence>
<dbReference type="GO" id="GO:0004371">
    <property type="term" value="F:glycerone kinase activity"/>
    <property type="evidence" value="ECO:0007669"/>
    <property type="project" value="InterPro"/>
</dbReference>
<dbReference type="PROSITE" id="PS51480">
    <property type="entry name" value="DHAL"/>
    <property type="match status" value="1"/>
</dbReference>
<dbReference type="EMBL" id="PDXQ01000001">
    <property type="protein sequence ID" value="TRZ33539.1"/>
    <property type="molecule type" value="Genomic_DNA"/>
</dbReference>
<reference evidence="11 13" key="1">
    <citation type="submission" date="2017-10" db="EMBL/GenBank/DDBJ databases">
        <title>FDA dAtabase for Regulatory Grade micrObial Sequences (FDA-ARGOS): Supporting development and validation of Infectious Disease Dx tests.</title>
        <authorList>
            <person name="Campos J."/>
            <person name="Goldberg B."/>
            <person name="Tallon L.J."/>
            <person name="Sadzewicz L."/>
            <person name="Sengamalay N."/>
            <person name="Ott S."/>
            <person name="Godinez A."/>
            <person name="Nagaraj S."/>
            <person name="Vyas G."/>
            <person name="Aluvathingal J."/>
            <person name="Nadendla S."/>
            <person name="Geyer C."/>
            <person name="Nandy P."/>
            <person name="Hobson J."/>
            <person name="Sichtig H."/>
        </authorList>
    </citation>
    <scope>NUCLEOTIDE SEQUENCE [LARGE SCALE GENOMIC DNA]</scope>
    <source>
        <strain evidence="11 13">FDAARGOS_185</strain>
    </source>
</reference>
<dbReference type="RefSeq" id="WP_049220668.1">
    <property type="nucleotide sequence ID" value="NZ_CABGUH010000017.1"/>
</dbReference>
<comment type="subunit">
    <text evidence="7">Homodimer. The dihydroxyacetone kinase complex is composed of a homodimer of DhaM, a homodimer of DhaK and the subunit DhaL.</text>
</comment>
<comment type="catalytic activity">
    <reaction evidence="1">
        <text>dihydroxyacetone + phosphoenolpyruvate = dihydroxyacetone phosphate + pyruvate</text>
        <dbReference type="Rhea" id="RHEA:18381"/>
        <dbReference type="ChEBI" id="CHEBI:15361"/>
        <dbReference type="ChEBI" id="CHEBI:16016"/>
        <dbReference type="ChEBI" id="CHEBI:57642"/>
        <dbReference type="ChEBI" id="CHEBI:58702"/>
        <dbReference type="EC" id="2.7.1.121"/>
    </reaction>
</comment>
<evidence type="ECO:0000256" key="6">
    <source>
        <dbReference type="ARBA" id="ARBA00022798"/>
    </source>
</evidence>
<keyword evidence="4" id="KW-0808">Transferase</keyword>
<accession>A0A437UQF2</accession>
<dbReference type="GO" id="GO:0019563">
    <property type="term" value="P:glycerol catabolic process"/>
    <property type="evidence" value="ECO:0007669"/>
    <property type="project" value="TreeGrafter"/>
</dbReference>
<evidence type="ECO:0000313" key="11">
    <source>
        <dbReference type="EMBL" id="TRZ33539.1"/>
    </source>
</evidence>
<dbReference type="InterPro" id="IPR004007">
    <property type="entry name" value="DhaL_dom"/>
</dbReference>
<evidence type="ECO:0000256" key="2">
    <source>
        <dbReference type="ARBA" id="ARBA00004745"/>
    </source>
</evidence>
<comment type="function">
    <text evidence="8">ADP-binding subunit of the dihydroxyacetone kinase, which is responsible for the phosphoenolpyruvate (PEP)-dependent phosphorylation of dihydroxyacetone. DhaL-ADP is converted to DhaL-ATP via a phosphoryl group transfer from DhaM and transmits it to dihydroxyacetone binds to DhaK.</text>
</comment>
<dbReference type="EC" id="2.7.1.121" evidence="3"/>
<comment type="pathway">
    <text evidence="2">Polyol metabolism; glycerol degradation.</text>
</comment>
<feature type="domain" description="DhaL" evidence="9">
    <location>
        <begin position="8"/>
        <end position="208"/>
    </location>
</feature>
<dbReference type="InterPro" id="IPR036117">
    <property type="entry name" value="DhaL_dom_sf"/>
</dbReference>
<keyword evidence="6" id="KW-0319">Glycerol metabolism</keyword>
<evidence type="ECO:0000256" key="3">
    <source>
        <dbReference type="ARBA" id="ARBA00012095"/>
    </source>
</evidence>
<dbReference type="AlphaFoldDB" id="A0A437UQF2"/>
<evidence type="ECO:0000313" key="10">
    <source>
        <dbReference type="EMBL" id="RVU95861.1"/>
    </source>
</evidence>
<dbReference type="Proteomes" id="UP000288388">
    <property type="component" value="Unassembled WGS sequence"/>
</dbReference>
<dbReference type="GO" id="GO:0047324">
    <property type="term" value="F:phosphoenolpyruvate-glycerone phosphotransferase activity"/>
    <property type="evidence" value="ECO:0007669"/>
    <property type="project" value="UniProtKB-EC"/>
</dbReference>
<evidence type="ECO:0000313" key="12">
    <source>
        <dbReference type="Proteomes" id="UP000288388"/>
    </source>
</evidence>
<sequence length="216" mass="23163">MNAEFSNQAGSRVVDAIISTIKVSKGYLTEVDSHGGDGDHGINMNKGFTIAREELDKQPDYTMSEGLKVISQVLMSKIGGSMGPLYGSFFRGLSAASRESGKINKEIMLNMLKKAYQNLADLTDARVGDKSLMDVLIPSVEAYEKALSAGKSFELCLAESLAAAKTGLESTKAIPAKIGRASRIGDRSIGHQDAGATSCYLILEAMVQTIYELLEE</sequence>
<reference evidence="10 12" key="2">
    <citation type="submission" date="2018-12" db="EMBL/GenBank/DDBJ databases">
        <title>A novel vanA-carrying plasmid in a clinical isolate of Enterococcus avium.</title>
        <authorList>
            <person name="Bernasconi O.J."/>
            <person name="Luzzaro F."/>
            <person name="Endimiani A."/>
        </authorList>
    </citation>
    <scope>NUCLEOTIDE SEQUENCE [LARGE SCALE GENOMIC DNA]</scope>
    <source>
        <strain evidence="10 12">LC0559/18</strain>
    </source>
</reference>
<evidence type="ECO:0000256" key="7">
    <source>
        <dbReference type="ARBA" id="ARBA00046577"/>
    </source>
</evidence>
<keyword evidence="5 10" id="KW-0418">Kinase</keyword>
<dbReference type="Pfam" id="PF02734">
    <property type="entry name" value="Dak2"/>
    <property type="match status" value="1"/>
</dbReference>
<dbReference type="NCBIfam" id="TIGR02365">
    <property type="entry name" value="dha_L_ycgS"/>
    <property type="match status" value="1"/>
</dbReference>
<dbReference type="SMART" id="SM01120">
    <property type="entry name" value="Dak2"/>
    <property type="match status" value="1"/>
</dbReference>
<dbReference type="PANTHER" id="PTHR28629:SF4">
    <property type="entry name" value="TRIOKINASE_FMN CYCLASE"/>
    <property type="match status" value="1"/>
</dbReference>
<dbReference type="Gene3D" id="1.25.40.340">
    <property type="match status" value="1"/>
</dbReference>